<dbReference type="Proteomes" id="UP001200145">
    <property type="component" value="Unassembled WGS sequence"/>
</dbReference>
<dbReference type="InterPro" id="IPR059226">
    <property type="entry name" value="Choice_anch_Q_dom"/>
</dbReference>
<evidence type="ECO:0000313" key="2">
    <source>
        <dbReference type="Proteomes" id="UP001200145"/>
    </source>
</evidence>
<evidence type="ECO:0008006" key="3">
    <source>
        <dbReference type="Google" id="ProtNLM"/>
    </source>
</evidence>
<dbReference type="InterPro" id="IPR011050">
    <property type="entry name" value="Pectin_lyase_fold/virulence"/>
</dbReference>
<accession>A0ABS9BM17</accession>
<reference evidence="1 2" key="1">
    <citation type="submission" date="2022-01" db="EMBL/GenBank/DDBJ databases">
        <title>Flavihumibacter sp. nov., isolated from sediment of a river.</title>
        <authorList>
            <person name="Liu H."/>
        </authorList>
    </citation>
    <scope>NUCLEOTIDE SEQUENCE [LARGE SCALE GENOMIC DNA]</scope>
    <source>
        <strain evidence="1 2">RY-1</strain>
    </source>
</reference>
<proteinExistence type="predicted"/>
<sequence length="464" mass="50887">MGRFLWLFIFSMLIISCSKDSLLTSSDAPLGLSADSLHFDTVFTTAGSITQSFRIINNNDQRIRISSIRLAGSNTGVFRMNVNGEPGPLVEAVEIAAGDSAHVFVNLQIPANSETLPFLVRDSISIQWNGQEKWIQLDAYGQNARYIRNGIISSNTSWDNSLPYVLIGPFTIEENTTLSISKGTRIYVHADAPILVKGSLQAAGDTAQTDRVVFTGDRLDQPYAGFPASWPGIYFTNTSHTNRFAYTNIRNAYQAVVLEGRETVGEYKLEMDQVIIDNAFDAGLLCINSSVRANNLLISNCGKNLQIGGGGKYNFNHATLAAYSNNLIVHKDPVVLISNSVLVNGNPVQAALEAFFRNSIIWSGGGTVENEMVALREGTQPYLVRFETGIWKMSQPVQHIEVADTETNLDPQFELLEPGSGTYNFRLKDMSPAIDRGIITGTTLDLDGKKRPVGMPDLGAYEKQ</sequence>
<keyword evidence="2" id="KW-1185">Reference proteome</keyword>
<dbReference type="EMBL" id="JAKEVY010000003">
    <property type="protein sequence ID" value="MCF1715884.1"/>
    <property type="molecule type" value="Genomic_DNA"/>
</dbReference>
<dbReference type="NCBIfam" id="NF041518">
    <property type="entry name" value="choice_anch_Q"/>
    <property type="match status" value="1"/>
</dbReference>
<organism evidence="1 2">
    <name type="scientific">Flavihumibacter fluminis</name>
    <dbReference type="NCBI Taxonomy" id="2909236"/>
    <lineage>
        <taxon>Bacteria</taxon>
        <taxon>Pseudomonadati</taxon>
        <taxon>Bacteroidota</taxon>
        <taxon>Chitinophagia</taxon>
        <taxon>Chitinophagales</taxon>
        <taxon>Chitinophagaceae</taxon>
        <taxon>Flavihumibacter</taxon>
    </lineage>
</organism>
<evidence type="ECO:0000313" key="1">
    <source>
        <dbReference type="EMBL" id="MCF1715884.1"/>
    </source>
</evidence>
<name>A0ABS9BM17_9BACT</name>
<gene>
    <name evidence="1" type="ORF">L0U88_14690</name>
</gene>
<protein>
    <recommendedName>
        <fullName evidence="3">Parallel beta helix pectate lyase-like protein</fullName>
    </recommendedName>
</protein>
<dbReference type="PROSITE" id="PS51257">
    <property type="entry name" value="PROKAR_LIPOPROTEIN"/>
    <property type="match status" value="1"/>
</dbReference>
<comment type="caution">
    <text evidence="1">The sequence shown here is derived from an EMBL/GenBank/DDBJ whole genome shotgun (WGS) entry which is preliminary data.</text>
</comment>
<dbReference type="RefSeq" id="WP_234866832.1">
    <property type="nucleotide sequence ID" value="NZ_JAKEVY010000003.1"/>
</dbReference>
<dbReference type="SUPFAM" id="SSF51126">
    <property type="entry name" value="Pectin lyase-like"/>
    <property type="match status" value="1"/>
</dbReference>